<sequence>MQYTWELRMFLVATTVQGFRKCWKVKKYKEYVLASCLRRAGCCRCVMAQSLLHVQSRVLLFYRHLRLSDVSASGRWPLVTGPFKRSGTSGFPALRDRWPGRTRLLEWPIGGESFGGVDAPQRLR</sequence>
<proteinExistence type="predicted"/>
<evidence type="ECO:0000313" key="1">
    <source>
        <dbReference type="EnsemblMetazoa" id="GPAI001501-PA"/>
    </source>
</evidence>
<reference evidence="2" key="1">
    <citation type="submission" date="2014-03" db="EMBL/GenBank/DDBJ databases">
        <authorList>
            <person name="Aksoy S."/>
            <person name="Warren W."/>
            <person name="Wilson R.K."/>
        </authorList>
    </citation>
    <scope>NUCLEOTIDE SEQUENCE [LARGE SCALE GENOMIC DNA]</scope>
    <source>
        <strain evidence="2">IAEA</strain>
    </source>
</reference>
<dbReference type="EnsemblMetazoa" id="GPAI001501-RA">
    <property type="protein sequence ID" value="GPAI001501-PA"/>
    <property type="gene ID" value="GPAI001501"/>
</dbReference>
<reference evidence="1" key="2">
    <citation type="submission" date="2020-05" db="UniProtKB">
        <authorList>
            <consortium name="EnsemblMetazoa"/>
        </authorList>
    </citation>
    <scope>IDENTIFICATION</scope>
    <source>
        <strain evidence="1">IAEA</strain>
    </source>
</reference>
<organism evidence="1 2">
    <name type="scientific">Glossina pallidipes</name>
    <name type="common">Tsetse fly</name>
    <dbReference type="NCBI Taxonomy" id="7398"/>
    <lineage>
        <taxon>Eukaryota</taxon>
        <taxon>Metazoa</taxon>
        <taxon>Ecdysozoa</taxon>
        <taxon>Arthropoda</taxon>
        <taxon>Hexapoda</taxon>
        <taxon>Insecta</taxon>
        <taxon>Pterygota</taxon>
        <taxon>Neoptera</taxon>
        <taxon>Endopterygota</taxon>
        <taxon>Diptera</taxon>
        <taxon>Brachycera</taxon>
        <taxon>Muscomorpha</taxon>
        <taxon>Hippoboscoidea</taxon>
        <taxon>Glossinidae</taxon>
        <taxon>Glossina</taxon>
    </lineage>
</organism>
<keyword evidence="2" id="KW-1185">Reference proteome</keyword>
<dbReference type="Proteomes" id="UP000092445">
    <property type="component" value="Unassembled WGS sequence"/>
</dbReference>
<name>A0A1A9Z284_GLOPL</name>
<evidence type="ECO:0000313" key="2">
    <source>
        <dbReference type="Proteomes" id="UP000092445"/>
    </source>
</evidence>
<accession>A0A1A9Z284</accession>
<dbReference type="AlphaFoldDB" id="A0A1A9Z284"/>
<protein>
    <submittedName>
        <fullName evidence="1">Uncharacterized protein</fullName>
    </submittedName>
</protein>
<dbReference type="VEuPathDB" id="VectorBase:GPAI001501"/>